<feature type="transmembrane region" description="Helical" evidence="1">
    <location>
        <begin position="47"/>
        <end position="68"/>
    </location>
</feature>
<evidence type="ECO:0008006" key="4">
    <source>
        <dbReference type="Google" id="ProtNLM"/>
    </source>
</evidence>
<evidence type="ECO:0000313" key="2">
    <source>
        <dbReference type="EMBL" id="MFL9922837.1"/>
    </source>
</evidence>
<name>A0ABW9A379_9BURK</name>
<keyword evidence="1" id="KW-0812">Transmembrane</keyword>
<comment type="caution">
    <text evidence="2">The sequence shown here is derived from an EMBL/GenBank/DDBJ whole genome shotgun (WGS) entry which is preliminary data.</text>
</comment>
<dbReference type="EMBL" id="JAQQFM010000001">
    <property type="protein sequence ID" value="MFL9922837.1"/>
    <property type="molecule type" value="Genomic_DNA"/>
</dbReference>
<evidence type="ECO:0000256" key="1">
    <source>
        <dbReference type="SAM" id="Phobius"/>
    </source>
</evidence>
<accession>A0ABW9A379</accession>
<keyword evidence="3" id="KW-1185">Reference proteome</keyword>
<sequence length="100" mass="11099">MRRKLLKFLDKNLDALPKLALLFALTLVVCVFSGALREVLQRADMDILAGAVALLPLTAALLALSLGMRGNAARQKVRRQQDRRKQALLQATFDVENRDA</sequence>
<keyword evidence="1" id="KW-0472">Membrane</keyword>
<gene>
    <name evidence="2" type="ORF">PQR62_01075</name>
</gene>
<evidence type="ECO:0000313" key="3">
    <source>
        <dbReference type="Proteomes" id="UP001629246"/>
    </source>
</evidence>
<keyword evidence="1" id="KW-1133">Transmembrane helix</keyword>
<reference evidence="2 3" key="1">
    <citation type="journal article" date="2024" name="Chem. Sci.">
        <title>Discovery of megapolipeptins by genome mining of a Burkholderiales bacteria collection.</title>
        <authorList>
            <person name="Paulo B.S."/>
            <person name="Recchia M.J.J."/>
            <person name="Lee S."/>
            <person name="Fergusson C.H."/>
            <person name="Romanowski S.B."/>
            <person name="Hernandez A."/>
            <person name="Krull N."/>
            <person name="Liu D.Y."/>
            <person name="Cavanagh H."/>
            <person name="Bos A."/>
            <person name="Gray C.A."/>
            <person name="Murphy B.T."/>
            <person name="Linington R.G."/>
            <person name="Eustaquio A.S."/>
        </authorList>
    </citation>
    <scope>NUCLEOTIDE SEQUENCE [LARGE SCALE GENOMIC DNA]</scope>
    <source>
        <strain evidence="2 3">RL21-008-BIB-A</strain>
    </source>
</reference>
<protein>
    <recommendedName>
        <fullName evidence="4">DUF1049 domain-containing protein</fullName>
    </recommendedName>
</protein>
<dbReference type="RefSeq" id="WP_408153895.1">
    <property type="nucleotide sequence ID" value="NZ_JAQQFM010000001.1"/>
</dbReference>
<organism evidence="2 3">
    <name type="scientific">Herbaspirillum lusitanum</name>
    <dbReference type="NCBI Taxonomy" id="213312"/>
    <lineage>
        <taxon>Bacteria</taxon>
        <taxon>Pseudomonadati</taxon>
        <taxon>Pseudomonadota</taxon>
        <taxon>Betaproteobacteria</taxon>
        <taxon>Burkholderiales</taxon>
        <taxon>Oxalobacteraceae</taxon>
        <taxon>Herbaspirillum</taxon>
    </lineage>
</organism>
<proteinExistence type="predicted"/>
<dbReference type="Proteomes" id="UP001629246">
    <property type="component" value="Unassembled WGS sequence"/>
</dbReference>
<dbReference type="PROSITE" id="PS50096">
    <property type="entry name" value="IQ"/>
    <property type="match status" value="1"/>
</dbReference>